<dbReference type="PANTHER" id="PTHR42855:SF2">
    <property type="entry name" value="DRUG RESISTANCE ABC TRANSPORTER,ATP-BINDING PROTEIN"/>
    <property type="match status" value="1"/>
</dbReference>
<organism evidence="5 6">
    <name type="scientific">Oceanotoga teriensis</name>
    <dbReference type="NCBI Taxonomy" id="515440"/>
    <lineage>
        <taxon>Bacteria</taxon>
        <taxon>Thermotogati</taxon>
        <taxon>Thermotogota</taxon>
        <taxon>Thermotogae</taxon>
        <taxon>Petrotogales</taxon>
        <taxon>Petrotogaceae</taxon>
        <taxon>Oceanotoga</taxon>
    </lineage>
</organism>
<dbReference type="AlphaFoldDB" id="A0AA45HIA4"/>
<dbReference type="InterPro" id="IPR032781">
    <property type="entry name" value="ABC_tran_Xtn"/>
</dbReference>
<dbReference type="Proteomes" id="UP000245921">
    <property type="component" value="Unassembled WGS sequence"/>
</dbReference>
<feature type="domain" description="ABC transporter" evidence="4">
    <location>
        <begin position="3"/>
        <end position="219"/>
    </location>
</feature>
<evidence type="ECO:0000256" key="1">
    <source>
        <dbReference type="ARBA" id="ARBA00022741"/>
    </source>
</evidence>
<protein>
    <submittedName>
        <fullName evidence="5">ATP-binding cassette subfamily F protein 3</fullName>
    </submittedName>
</protein>
<comment type="caution">
    <text evidence="5">The sequence shown here is derived from an EMBL/GenBank/DDBJ whole genome shotgun (WGS) entry which is preliminary data.</text>
</comment>
<dbReference type="GO" id="GO:0016887">
    <property type="term" value="F:ATP hydrolysis activity"/>
    <property type="evidence" value="ECO:0007669"/>
    <property type="project" value="InterPro"/>
</dbReference>
<feature type="coiled-coil region" evidence="3">
    <location>
        <begin position="510"/>
        <end position="537"/>
    </location>
</feature>
<evidence type="ECO:0000259" key="4">
    <source>
        <dbReference type="PROSITE" id="PS50893"/>
    </source>
</evidence>
<proteinExistence type="predicted"/>
<reference evidence="5 6" key="1">
    <citation type="submission" date="2018-05" db="EMBL/GenBank/DDBJ databases">
        <title>Genomic Encyclopedia of Type Strains, Phase IV (KMG-IV): sequencing the most valuable type-strain genomes for metagenomic binning, comparative biology and taxonomic classification.</title>
        <authorList>
            <person name="Goeker M."/>
        </authorList>
    </citation>
    <scope>NUCLEOTIDE SEQUENCE [LARGE SCALE GENOMIC DNA]</scope>
    <source>
        <strain evidence="5 6">DSM 24906</strain>
    </source>
</reference>
<dbReference type="PANTHER" id="PTHR42855">
    <property type="entry name" value="ABC TRANSPORTER ATP-BINDING SUBUNIT"/>
    <property type="match status" value="1"/>
</dbReference>
<dbReference type="PROSITE" id="PS50893">
    <property type="entry name" value="ABC_TRANSPORTER_2"/>
    <property type="match status" value="2"/>
</dbReference>
<dbReference type="EMBL" id="QGGI01000012">
    <property type="protein sequence ID" value="PWJ90557.1"/>
    <property type="molecule type" value="Genomic_DNA"/>
</dbReference>
<keyword evidence="6" id="KW-1185">Reference proteome</keyword>
<dbReference type="RefSeq" id="WP_109605135.1">
    <property type="nucleotide sequence ID" value="NZ_JAMHJO010000001.1"/>
</dbReference>
<evidence type="ECO:0000256" key="3">
    <source>
        <dbReference type="SAM" id="Coils"/>
    </source>
</evidence>
<feature type="coiled-coil region" evidence="3">
    <location>
        <begin position="562"/>
        <end position="596"/>
    </location>
</feature>
<dbReference type="InterPro" id="IPR003439">
    <property type="entry name" value="ABC_transporter-like_ATP-bd"/>
</dbReference>
<dbReference type="FunFam" id="3.40.50.300:FF:000011">
    <property type="entry name" value="Putative ABC transporter ATP-binding component"/>
    <property type="match status" value="1"/>
</dbReference>
<evidence type="ECO:0000313" key="6">
    <source>
        <dbReference type="Proteomes" id="UP000245921"/>
    </source>
</evidence>
<accession>A0AA45HIA4</accession>
<dbReference type="SMART" id="SM00382">
    <property type="entry name" value="AAA"/>
    <property type="match status" value="2"/>
</dbReference>
<dbReference type="CDD" id="cd03221">
    <property type="entry name" value="ABCF_EF-3"/>
    <property type="match status" value="2"/>
</dbReference>
<evidence type="ECO:0000256" key="2">
    <source>
        <dbReference type="ARBA" id="ARBA00022840"/>
    </source>
</evidence>
<evidence type="ECO:0000313" key="5">
    <source>
        <dbReference type="EMBL" id="PWJ90557.1"/>
    </source>
</evidence>
<dbReference type="InterPro" id="IPR027417">
    <property type="entry name" value="P-loop_NTPase"/>
</dbReference>
<dbReference type="InterPro" id="IPR051309">
    <property type="entry name" value="ABCF_ATPase"/>
</dbReference>
<dbReference type="Pfam" id="PF12848">
    <property type="entry name" value="ABC_tran_Xtn"/>
    <property type="match status" value="1"/>
</dbReference>
<dbReference type="NCBIfam" id="NF000355">
    <property type="entry name" value="ribo_prot_ABC_F"/>
    <property type="match status" value="1"/>
</dbReference>
<feature type="coiled-coil region" evidence="3">
    <location>
        <begin position="215"/>
        <end position="274"/>
    </location>
</feature>
<keyword evidence="2 5" id="KW-0067">ATP-binding</keyword>
<dbReference type="SUPFAM" id="SSF52540">
    <property type="entry name" value="P-loop containing nucleoside triphosphate hydrolases"/>
    <property type="match status" value="2"/>
</dbReference>
<dbReference type="PROSITE" id="PS00211">
    <property type="entry name" value="ABC_TRANSPORTER_1"/>
    <property type="match status" value="2"/>
</dbReference>
<dbReference type="Pfam" id="PF00005">
    <property type="entry name" value="ABC_tran"/>
    <property type="match status" value="2"/>
</dbReference>
<dbReference type="Gene3D" id="3.40.50.300">
    <property type="entry name" value="P-loop containing nucleotide triphosphate hydrolases"/>
    <property type="match status" value="2"/>
</dbReference>
<keyword evidence="3" id="KW-0175">Coiled coil</keyword>
<dbReference type="GO" id="GO:0005524">
    <property type="term" value="F:ATP binding"/>
    <property type="evidence" value="ECO:0007669"/>
    <property type="project" value="UniProtKB-KW"/>
</dbReference>
<name>A0AA45HIA4_9BACT</name>
<feature type="domain" description="ABC transporter" evidence="4">
    <location>
        <begin position="292"/>
        <end position="506"/>
    </location>
</feature>
<gene>
    <name evidence="5" type="ORF">C7380_11225</name>
</gene>
<dbReference type="InterPro" id="IPR003593">
    <property type="entry name" value="AAA+_ATPase"/>
</dbReference>
<sequence length="599" mass="70001">MLIKLENISHNFGEQDLFFDVNLTVYDEDRIALIGQNGSGKTTLLNILTEIIEPLEGSVIKSNKTQIEFLKQFRMENPDENLISFVKRGINNVDDIMMDKSIKGVLIGLGFPEETWERKVKSLSGGELTRLSLGKTLAGNHNLLLLDEPTNHLDLYSIKWLTSYLKKYKGAIITVSHDRNFLNNLCNKYWEINNYQVWEFKGPFDNYMKQRENLIYSVASRKSNLEKEMDRLEKMIKRYRKWATEKMVRQAIIRERSLEKIKKEYEQIDTIEEERAIKIKIPEPQKTGYKVLEVTNLKFEFNNNSPLLKDINFEVNEGEKVSIIGNNGCGKSTLLKIINNKLIQNSGHYKWGHNIKIGYLDQVISSFNRLNDIMTETWKLMPEWPDYEVRKYLGRFGFVGENVFKTINTLSGGELTRLALAKEILNKPNVLILDEPTNHLDILTVQTLEETLKEFKGAIILVSHDEKLLKNISDKFIFIKNGKSHISTELDDFLEEIQEDSFKLNKKKKDKDILLQMKKIKNRIKALERRKEEIIIIADDLFKKIDLTEKELIINGNNYSKVIELMEKKEKYEKNLEKITIEEDQINQELEELYESSQK</sequence>
<dbReference type="InterPro" id="IPR017871">
    <property type="entry name" value="ABC_transporter-like_CS"/>
</dbReference>
<keyword evidence="1" id="KW-0547">Nucleotide-binding</keyword>